<accession>A0A1M6EV82</accession>
<dbReference type="FunFam" id="3.30.70.120:FF:000006">
    <property type="entry name" value="GTP cyclohydrolase 1 type 2 homolog"/>
    <property type="match status" value="1"/>
</dbReference>
<protein>
    <recommendedName>
        <fullName evidence="2 4">GTP cyclohydrolase 1 type 2 homolog</fullName>
    </recommendedName>
</protein>
<dbReference type="InterPro" id="IPR036069">
    <property type="entry name" value="DUF34/NIF3_sf"/>
</dbReference>
<feature type="binding site" evidence="5">
    <location>
        <position position="68"/>
    </location>
    <ligand>
        <name>a divalent metal cation</name>
        <dbReference type="ChEBI" id="CHEBI:60240"/>
        <label>1</label>
    </ligand>
</feature>
<dbReference type="InterPro" id="IPR002678">
    <property type="entry name" value="DUF34/NIF3"/>
</dbReference>
<dbReference type="RefSeq" id="WP_073025799.1">
    <property type="nucleotide sequence ID" value="NZ_FQZS01000010.1"/>
</dbReference>
<dbReference type="AlphaFoldDB" id="A0A1M6EV82"/>
<dbReference type="EMBL" id="FQZS01000010">
    <property type="protein sequence ID" value="SHI89333.1"/>
    <property type="molecule type" value="Genomic_DNA"/>
</dbReference>
<dbReference type="NCBIfam" id="TIGR00486">
    <property type="entry name" value="YbgI_SA1388"/>
    <property type="match status" value="1"/>
</dbReference>
<dbReference type="PANTHER" id="PTHR13799:SF14">
    <property type="entry name" value="GTP CYCLOHYDROLASE 1 TYPE 2 HOMOLOG"/>
    <property type="match status" value="1"/>
</dbReference>
<feature type="binding site" evidence="5">
    <location>
        <position position="106"/>
    </location>
    <ligand>
        <name>a divalent metal cation</name>
        <dbReference type="ChEBI" id="CHEBI:60240"/>
        <label>1</label>
    </ligand>
</feature>
<evidence type="ECO:0000313" key="7">
    <source>
        <dbReference type="Proteomes" id="UP000184442"/>
    </source>
</evidence>
<dbReference type="InterPro" id="IPR017221">
    <property type="entry name" value="DUF34/NIF3_bac"/>
</dbReference>
<evidence type="ECO:0000256" key="4">
    <source>
        <dbReference type="PIRNR" id="PIRNR037489"/>
    </source>
</evidence>
<dbReference type="Gene3D" id="3.40.1390.30">
    <property type="entry name" value="NIF3 (NGG1p interacting factor 3)-like"/>
    <property type="match status" value="1"/>
</dbReference>
<dbReference type="GO" id="GO:0005737">
    <property type="term" value="C:cytoplasm"/>
    <property type="evidence" value="ECO:0007669"/>
    <property type="project" value="TreeGrafter"/>
</dbReference>
<organism evidence="6 7">
    <name type="scientific">Lutispora thermophila DSM 19022</name>
    <dbReference type="NCBI Taxonomy" id="1122184"/>
    <lineage>
        <taxon>Bacteria</taxon>
        <taxon>Bacillati</taxon>
        <taxon>Bacillota</taxon>
        <taxon>Clostridia</taxon>
        <taxon>Lutisporales</taxon>
        <taxon>Lutisporaceae</taxon>
        <taxon>Lutispora</taxon>
    </lineage>
</organism>
<name>A0A1M6EV82_9FIRM</name>
<keyword evidence="3 4" id="KW-0479">Metal-binding</keyword>
<dbReference type="OrthoDB" id="9792792at2"/>
<gene>
    <name evidence="6" type="ORF">SAMN02745176_01717</name>
</gene>
<evidence type="ECO:0000313" key="6">
    <source>
        <dbReference type="EMBL" id="SHI89333.1"/>
    </source>
</evidence>
<reference evidence="6 7" key="1">
    <citation type="submission" date="2016-11" db="EMBL/GenBank/DDBJ databases">
        <authorList>
            <person name="Jaros S."/>
            <person name="Januszkiewicz K."/>
            <person name="Wedrychowicz H."/>
        </authorList>
    </citation>
    <scope>NUCLEOTIDE SEQUENCE [LARGE SCALE GENOMIC DNA]</scope>
    <source>
        <strain evidence="6 7">DSM 19022</strain>
    </source>
</reference>
<sequence>MAQLKCGTIASIMEKIAPKKFAENWDNVGLIIGDGARIINKIMVCLDLPLWVVDEAIEKGVDMVVTHHPIIFDPLKKITSDTPLGRKIIQLIKNDISVYSSHTNFDFAQGGLNDIFAKQLGFEKTEVIKTTFEEQLYKIVVYIPEGYEDKVLEEMSKAGAGCIGNYSYCSFRVKGMGTFKPLEGTNPFIGQKGKLEKVDEYRVETIVSEAMLKPVVKAMLKAHPYEEVAYDIFELKNQGKSVGLGRIGQLENKVTLASYADFIKKALDVENVRFSGPPDAAIRSVAMLNGSGNSFISAAKFAGADVLITGDMQYHQIIDALEEGIYVIDAGHFGTEKIMIKAVSDYLRTTLTNEGYMVDIIESKSNIDVTMHI</sequence>
<evidence type="ECO:0000256" key="1">
    <source>
        <dbReference type="ARBA" id="ARBA00006964"/>
    </source>
</evidence>
<proteinExistence type="inferred from homology"/>
<dbReference type="STRING" id="1122184.SAMN02745176_01717"/>
<dbReference type="FunFam" id="3.40.1390.30:FF:000001">
    <property type="entry name" value="GTP cyclohydrolase 1 type 2"/>
    <property type="match status" value="1"/>
</dbReference>
<feature type="binding site" evidence="5">
    <location>
        <position position="336"/>
    </location>
    <ligand>
        <name>a divalent metal cation</name>
        <dbReference type="ChEBI" id="CHEBI:60240"/>
        <label>1</label>
    </ligand>
</feature>
<dbReference type="Pfam" id="PF01784">
    <property type="entry name" value="DUF34_NIF3"/>
    <property type="match status" value="1"/>
</dbReference>
<dbReference type="PANTHER" id="PTHR13799">
    <property type="entry name" value="NGG1 INTERACTING FACTOR 3"/>
    <property type="match status" value="1"/>
</dbReference>
<dbReference type="Gene3D" id="3.30.70.120">
    <property type="match status" value="1"/>
</dbReference>
<comment type="similarity">
    <text evidence="1 4">Belongs to the GTP cyclohydrolase I type 2/NIF3 family.</text>
</comment>
<evidence type="ECO:0000256" key="5">
    <source>
        <dbReference type="PIRSR" id="PIRSR602678-1"/>
    </source>
</evidence>
<keyword evidence="7" id="KW-1185">Reference proteome</keyword>
<dbReference type="GO" id="GO:0046872">
    <property type="term" value="F:metal ion binding"/>
    <property type="evidence" value="ECO:0007669"/>
    <property type="project" value="UniProtKB-UniRule"/>
</dbReference>
<evidence type="ECO:0000256" key="2">
    <source>
        <dbReference type="ARBA" id="ARBA00022112"/>
    </source>
</evidence>
<feature type="binding site" evidence="5">
    <location>
        <position position="332"/>
    </location>
    <ligand>
        <name>a divalent metal cation</name>
        <dbReference type="ChEBI" id="CHEBI:60240"/>
        <label>1</label>
    </ligand>
</feature>
<evidence type="ECO:0000256" key="3">
    <source>
        <dbReference type="ARBA" id="ARBA00022723"/>
    </source>
</evidence>
<dbReference type="InterPro" id="IPR015867">
    <property type="entry name" value="N-reg_PII/ATP_PRibTrfase_C"/>
</dbReference>
<dbReference type="Proteomes" id="UP000184442">
    <property type="component" value="Unassembled WGS sequence"/>
</dbReference>
<dbReference type="SUPFAM" id="SSF102705">
    <property type="entry name" value="NIF3 (NGG1p interacting factor 3)-like"/>
    <property type="match status" value="1"/>
</dbReference>
<feature type="binding site" evidence="5">
    <location>
        <position position="67"/>
    </location>
    <ligand>
        <name>a divalent metal cation</name>
        <dbReference type="ChEBI" id="CHEBI:60240"/>
        <label>1</label>
    </ligand>
</feature>
<dbReference type="PIRSF" id="PIRSF037489">
    <property type="entry name" value="UCP037489_NIF3_YqfO"/>
    <property type="match status" value="1"/>
</dbReference>